<dbReference type="InterPro" id="IPR031165">
    <property type="entry name" value="GNAT_YJDJ"/>
</dbReference>
<dbReference type="SUPFAM" id="SSF55729">
    <property type="entry name" value="Acyl-CoA N-acyltransferases (Nat)"/>
    <property type="match status" value="1"/>
</dbReference>
<keyword evidence="4" id="KW-1185">Reference proteome</keyword>
<organism evidence="3 4">
    <name type="scientific">Lachnobacterium bovis DSM 14045</name>
    <dbReference type="NCBI Taxonomy" id="1122142"/>
    <lineage>
        <taxon>Bacteria</taxon>
        <taxon>Bacillati</taxon>
        <taxon>Bacillota</taxon>
        <taxon>Clostridia</taxon>
        <taxon>Lachnospirales</taxon>
        <taxon>Lachnospiraceae</taxon>
        <taxon>Lachnobacterium</taxon>
    </lineage>
</organism>
<dbReference type="AlphaFoldDB" id="A0A1H3LWU3"/>
<evidence type="ECO:0000313" key="4">
    <source>
        <dbReference type="Proteomes" id="UP000183918"/>
    </source>
</evidence>
<dbReference type="GO" id="GO:0016740">
    <property type="term" value="F:transferase activity"/>
    <property type="evidence" value="ECO:0007669"/>
    <property type="project" value="UniProtKB-KW"/>
</dbReference>
<dbReference type="PROSITE" id="PS51729">
    <property type="entry name" value="GNAT_YJDJ"/>
    <property type="match status" value="1"/>
</dbReference>
<gene>
    <name evidence="3" type="ORF">SAMN02910414_02142</name>
</gene>
<keyword evidence="1" id="KW-0472">Membrane</keyword>
<accession>A0A1H3LWU3</accession>
<sequence length="315" mass="35188">MDCTIYNSKIVLQDEDGQIIAGIEFPRVKSNVCKINKVYSAKEKNGKDYIDTLMRKAVRHFRSQRIEVLLDNNYAKRWFEAHPEMQDVLAAQALNNGASNNAKITNKNTTKNKKKTKYVTRHKRKFGNGSNDDNSDNNRGFGLKSLEENAGKTANVGLKLVCRVLQLLSAAALVGVCILFSYVAVGKITYFGDPLDPNNKSSVAFLSACGLFLVFCLIEFNWILSRPRFANNGRVVRLDVGRGVFVFIVFILMAFTSSFIVDKSVLLDQSANMNVKSIKDGVVLFIKCYGVNSDNITKISVVGLIMCVIRRFIGR</sequence>
<proteinExistence type="predicted"/>
<dbReference type="Proteomes" id="UP000183918">
    <property type="component" value="Unassembled WGS sequence"/>
</dbReference>
<dbReference type="RefSeq" id="WP_074718801.1">
    <property type="nucleotide sequence ID" value="NZ_FNPG01000029.1"/>
</dbReference>
<protein>
    <submittedName>
        <fullName evidence="3">GCN5-related N-acetyl-transferase</fullName>
    </submittedName>
</protein>
<keyword evidence="1" id="KW-1133">Transmembrane helix</keyword>
<feature type="transmembrane region" description="Helical" evidence="1">
    <location>
        <begin position="244"/>
        <end position="261"/>
    </location>
</feature>
<dbReference type="OrthoDB" id="9793389at2"/>
<evidence type="ECO:0000313" key="3">
    <source>
        <dbReference type="EMBL" id="SDY68997.1"/>
    </source>
</evidence>
<keyword evidence="1" id="KW-0812">Transmembrane</keyword>
<feature type="transmembrane region" description="Helical" evidence="1">
    <location>
        <begin position="203"/>
        <end position="224"/>
    </location>
</feature>
<dbReference type="InterPro" id="IPR016181">
    <property type="entry name" value="Acyl_CoA_acyltransferase"/>
</dbReference>
<feature type="transmembrane region" description="Helical" evidence="1">
    <location>
        <begin position="160"/>
        <end position="183"/>
    </location>
</feature>
<evidence type="ECO:0000259" key="2">
    <source>
        <dbReference type="PROSITE" id="PS51729"/>
    </source>
</evidence>
<dbReference type="Pfam" id="PF14542">
    <property type="entry name" value="Acetyltransf_CG"/>
    <property type="match status" value="1"/>
</dbReference>
<dbReference type="Gene3D" id="3.40.630.30">
    <property type="match status" value="1"/>
</dbReference>
<name>A0A1H3LWU3_9FIRM</name>
<reference evidence="3 4" key="1">
    <citation type="submission" date="2016-10" db="EMBL/GenBank/DDBJ databases">
        <authorList>
            <person name="de Groot N.N."/>
        </authorList>
    </citation>
    <scope>NUCLEOTIDE SEQUENCE [LARGE SCALE GENOMIC DNA]</scope>
    <source>
        <strain evidence="3 4">DSM 14045</strain>
    </source>
</reference>
<feature type="domain" description="N-acetyltransferase" evidence="2">
    <location>
        <begin position="2"/>
        <end position="90"/>
    </location>
</feature>
<keyword evidence="3" id="KW-0808">Transferase</keyword>
<dbReference type="EMBL" id="FNPG01000029">
    <property type="protein sequence ID" value="SDY68997.1"/>
    <property type="molecule type" value="Genomic_DNA"/>
</dbReference>
<evidence type="ECO:0000256" key="1">
    <source>
        <dbReference type="SAM" id="Phobius"/>
    </source>
</evidence>